<protein>
    <submittedName>
        <fullName evidence="3">Short-chain dehydrogenase</fullName>
    </submittedName>
</protein>
<evidence type="ECO:0000256" key="1">
    <source>
        <dbReference type="ARBA" id="ARBA00006484"/>
    </source>
</evidence>
<dbReference type="Gene3D" id="3.40.50.720">
    <property type="entry name" value="NAD(P)-binding Rossmann-like Domain"/>
    <property type="match status" value="1"/>
</dbReference>
<evidence type="ECO:0000313" key="3">
    <source>
        <dbReference type="EMBL" id="ANP47516.1"/>
    </source>
</evidence>
<dbReference type="InterPro" id="IPR002347">
    <property type="entry name" value="SDR_fam"/>
</dbReference>
<evidence type="ECO:0000256" key="2">
    <source>
        <dbReference type="RuleBase" id="RU000363"/>
    </source>
</evidence>
<dbReference type="PRINTS" id="PR00080">
    <property type="entry name" value="SDRFAMILY"/>
</dbReference>
<dbReference type="GO" id="GO:0016616">
    <property type="term" value="F:oxidoreductase activity, acting on the CH-OH group of donors, NAD or NADP as acceptor"/>
    <property type="evidence" value="ECO:0007669"/>
    <property type="project" value="TreeGrafter"/>
</dbReference>
<dbReference type="Proteomes" id="UP000092498">
    <property type="component" value="Chromosome"/>
</dbReference>
<dbReference type="SUPFAM" id="SSF51735">
    <property type="entry name" value="NAD(P)-binding Rossmann-fold domains"/>
    <property type="match status" value="1"/>
</dbReference>
<dbReference type="EMBL" id="CP013244">
    <property type="protein sequence ID" value="ANP47516.1"/>
    <property type="molecule type" value="Genomic_DNA"/>
</dbReference>
<organism evidence="3 4">
    <name type="scientific">Candidatus Viadribacter manganicus</name>
    <dbReference type="NCBI Taxonomy" id="1759059"/>
    <lineage>
        <taxon>Bacteria</taxon>
        <taxon>Pseudomonadati</taxon>
        <taxon>Pseudomonadota</taxon>
        <taxon>Alphaproteobacteria</taxon>
        <taxon>Hyphomonadales</taxon>
        <taxon>Hyphomonadaceae</taxon>
        <taxon>Candidatus Viadribacter</taxon>
    </lineage>
</organism>
<dbReference type="KEGG" id="cbot:ATE48_17195"/>
<dbReference type="RefSeq" id="WP_066773723.1">
    <property type="nucleotide sequence ID" value="NZ_CP013244.1"/>
</dbReference>
<evidence type="ECO:0000313" key="4">
    <source>
        <dbReference type="Proteomes" id="UP000092498"/>
    </source>
</evidence>
<keyword evidence="4" id="KW-1185">Reference proteome</keyword>
<dbReference type="STRING" id="1759059.ATE48_17195"/>
<dbReference type="AlphaFoldDB" id="A0A1B1ALS5"/>
<dbReference type="PRINTS" id="PR00081">
    <property type="entry name" value="GDHRDH"/>
</dbReference>
<dbReference type="InterPro" id="IPR036291">
    <property type="entry name" value="NAD(P)-bd_dom_sf"/>
</dbReference>
<accession>A0A1B1ALS5</accession>
<sequence length="226" mass="23075">MQGKVVVITGGFGALGRAAAKIVLEAGAIPVLIDYAPAPAAALFEDVVSVGGADLTNAAAAAAAIETVFKVHSRIDALFNIAGGFVWNAVADGGVDVWEKMFTINTKTAVNASKAALPHLIETGGAIVNVGAHGAVKAGAGFGPYAASKQGVHKLTEALAEEMKGKVRVNAVLPSILDTAPNRKDLPNADFSTWVQPEDLARVMLFLASPAARDITGALIPVTGRV</sequence>
<gene>
    <name evidence="3" type="ORF">ATE48_17195</name>
</gene>
<dbReference type="GO" id="GO:0030497">
    <property type="term" value="P:fatty acid elongation"/>
    <property type="evidence" value="ECO:0007669"/>
    <property type="project" value="TreeGrafter"/>
</dbReference>
<dbReference type="OrthoDB" id="9810908at2"/>
<comment type="similarity">
    <text evidence="1 2">Belongs to the short-chain dehydrogenases/reductases (SDR) family.</text>
</comment>
<dbReference type="Pfam" id="PF00106">
    <property type="entry name" value="adh_short"/>
    <property type="match status" value="1"/>
</dbReference>
<name>A0A1B1ALS5_9PROT</name>
<dbReference type="InParanoid" id="A0A1B1ALS5"/>
<reference evidence="3 4" key="1">
    <citation type="submission" date="2015-11" db="EMBL/GenBank/DDBJ databases">
        <title>Whole-Genome Sequence of Candidatus Oderbacter manganicum from the National Park Lower Oder Valley, Germany.</title>
        <authorList>
            <person name="Braun B."/>
            <person name="Liere K."/>
            <person name="Szewzyk U."/>
        </authorList>
    </citation>
    <scope>NUCLEOTIDE SEQUENCE [LARGE SCALE GENOMIC DNA]</scope>
    <source>
        <strain evidence="3 4">OTSz_A_272</strain>
    </source>
</reference>
<dbReference type="PANTHER" id="PTHR42760">
    <property type="entry name" value="SHORT-CHAIN DEHYDROGENASES/REDUCTASES FAMILY MEMBER"/>
    <property type="match status" value="1"/>
</dbReference>
<dbReference type="PANTHER" id="PTHR42760:SF135">
    <property type="entry name" value="BLL7886 PROTEIN"/>
    <property type="match status" value="1"/>
</dbReference>
<proteinExistence type="inferred from homology"/>